<dbReference type="InterPro" id="IPR012340">
    <property type="entry name" value="NA-bd_OB-fold"/>
</dbReference>
<dbReference type="Pfam" id="PF12172">
    <property type="entry name" value="zf-ChsH2"/>
    <property type="match status" value="1"/>
</dbReference>
<gene>
    <name evidence="2" type="ORF">HDA42_001566</name>
</gene>
<feature type="domain" description="ChsH2 rubredoxin-like zinc ribbon" evidence="1">
    <location>
        <begin position="21"/>
        <end position="53"/>
    </location>
</feature>
<accession>A0A7W3NKY3</accession>
<dbReference type="InterPro" id="IPR052513">
    <property type="entry name" value="Thioester_dehydratase-like"/>
</dbReference>
<proteinExistence type="predicted"/>
<protein>
    <submittedName>
        <fullName evidence="2">Putative OB-fold protein</fullName>
    </submittedName>
</protein>
<sequence>MPHTRTPVITGWFTGEGDGFRLLGTRCSSCASVFFPREDVHCRNPHCAGGTLEETPLSRTGRVWSYTDTRYRPPSPYVSDTELPWEPYALIAVELAAERIVVLGQAVPGITVADLAVGMEVEAVEGVLHGVGETETTATWNWRPTRATS</sequence>
<dbReference type="SUPFAM" id="SSF50249">
    <property type="entry name" value="Nucleic acid-binding proteins"/>
    <property type="match status" value="1"/>
</dbReference>
<comment type="caution">
    <text evidence="2">The sequence shown here is derived from an EMBL/GenBank/DDBJ whole genome shotgun (WGS) entry which is preliminary data.</text>
</comment>
<name>A0A7W3NKY3_STRMR</name>
<dbReference type="Gene3D" id="6.10.30.10">
    <property type="match status" value="1"/>
</dbReference>
<dbReference type="Proteomes" id="UP000577386">
    <property type="component" value="Unassembled WGS sequence"/>
</dbReference>
<dbReference type="AlphaFoldDB" id="A0A7W3NKY3"/>
<evidence type="ECO:0000313" key="2">
    <source>
        <dbReference type="EMBL" id="MBA9052388.1"/>
    </source>
</evidence>
<keyword evidence="3" id="KW-1185">Reference proteome</keyword>
<dbReference type="EMBL" id="JACJIJ010000002">
    <property type="protein sequence ID" value="MBA9052388.1"/>
    <property type="molecule type" value="Genomic_DNA"/>
</dbReference>
<evidence type="ECO:0000313" key="3">
    <source>
        <dbReference type="Proteomes" id="UP000577386"/>
    </source>
</evidence>
<organism evidence="2 3">
    <name type="scientific">Streptomyces murinus</name>
    <dbReference type="NCBI Taxonomy" id="33900"/>
    <lineage>
        <taxon>Bacteria</taxon>
        <taxon>Bacillati</taxon>
        <taxon>Actinomycetota</taxon>
        <taxon>Actinomycetes</taxon>
        <taxon>Kitasatosporales</taxon>
        <taxon>Streptomycetaceae</taxon>
        <taxon>Streptomyces</taxon>
    </lineage>
</organism>
<dbReference type="PANTHER" id="PTHR34075">
    <property type="entry name" value="BLR3430 PROTEIN"/>
    <property type="match status" value="1"/>
</dbReference>
<dbReference type="InterPro" id="IPR022002">
    <property type="entry name" value="ChsH2_Znr"/>
</dbReference>
<reference evidence="2 3" key="1">
    <citation type="submission" date="2020-08" db="EMBL/GenBank/DDBJ databases">
        <title>Sequencing the genomes of 1000 actinobacteria strains.</title>
        <authorList>
            <person name="Klenk H.-P."/>
        </authorList>
    </citation>
    <scope>NUCLEOTIDE SEQUENCE [LARGE SCALE GENOMIC DNA]</scope>
    <source>
        <strain evidence="2 3">DSM 41827</strain>
    </source>
</reference>
<evidence type="ECO:0000259" key="1">
    <source>
        <dbReference type="Pfam" id="PF12172"/>
    </source>
</evidence>
<dbReference type="PANTHER" id="PTHR34075:SF5">
    <property type="entry name" value="BLR3430 PROTEIN"/>
    <property type="match status" value="1"/>
</dbReference>